<comment type="caution">
    <text evidence="4">The sequence shown here is derived from an EMBL/GenBank/DDBJ whole genome shotgun (WGS) entry which is preliminary data.</text>
</comment>
<evidence type="ECO:0000259" key="3">
    <source>
        <dbReference type="Pfam" id="PF13670"/>
    </source>
</evidence>
<proteinExistence type="predicted"/>
<keyword evidence="2" id="KW-0732">Signal</keyword>
<sequence>MIKRTRIALTAATALTLASGVALAQNSSQDSTSGSSSMMSIAKTVEMLEGKGYTDIDSIDRELDRYDVDATAPSGQRVEITVDGKTGEVLRSERDDD</sequence>
<evidence type="ECO:0000256" key="1">
    <source>
        <dbReference type="SAM" id="MobiDB-lite"/>
    </source>
</evidence>
<evidence type="ECO:0000313" key="4">
    <source>
        <dbReference type="EMBL" id="MFC3106203.1"/>
    </source>
</evidence>
<evidence type="ECO:0000313" key="5">
    <source>
        <dbReference type="Proteomes" id="UP001595462"/>
    </source>
</evidence>
<dbReference type="Proteomes" id="UP001595462">
    <property type="component" value="Unassembled WGS sequence"/>
</dbReference>
<keyword evidence="5" id="KW-1185">Reference proteome</keyword>
<organism evidence="4 5">
    <name type="scientific">Salinisphaera aquimarina</name>
    <dbReference type="NCBI Taxonomy" id="2094031"/>
    <lineage>
        <taxon>Bacteria</taxon>
        <taxon>Pseudomonadati</taxon>
        <taxon>Pseudomonadota</taxon>
        <taxon>Gammaproteobacteria</taxon>
        <taxon>Salinisphaerales</taxon>
        <taxon>Salinisphaeraceae</taxon>
        <taxon>Salinisphaera</taxon>
    </lineage>
</organism>
<evidence type="ECO:0000256" key="2">
    <source>
        <dbReference type="SAM" id="SignalP"/>
    </source>
</evidence>
<gene>
    <name evidence="4" type="ORF">ACFOSU_20205</name>
</gene>
<feature type="chain" id="PRO_5045337092" evidence="2">
    <location>
        <begin position="25"/>
        <end position="97"/>
    </location>
</feature>
<feature type="domain" description="PepSY" evidence="3">
    <location>
        <begin position="9"/>
        <end position="92"/>
    </location>
</feature>
<dbReference type="EMBL" id="JBHRSS010000010">
    <property type="protein sequence ID" value="MFC3106203.1"/>
    <property type="molecule type" value="Genomic_DNA"/>
</dbReference>
<feature type="compositionally biased region" description="Basic and acidic residues" evidence="1">
    <location>
        <begin position="80"/>
        <end position="97"/>
    </location>
</feature>
<name>A0ABV7ETU7_9GAMM</name>
<reference evidence="5" key="1">
    <citation type="journal article" date="2019" name="Int. J. Syst. Evol. Microbiol.">
        <title>The Global Catalogue of Microorganisms (GCM) 10K type strain sequencing project: providing services to taxonomists for standard genome sequencing and annotation.</title>
        <authorList>
            <consortium name="The Broad Institute Genomics Platform"/>
            <consortium name="The Broad Institute Genome Sequencing Center for Infectious Disease"/>
            <person name="Wu L."/>
            <person name="Ma J."/>
        </authorList>
    </citation>
    <scope>NUCLEOTIDE SEQUENCE [LARGE SCALE GENOMIC DNA]</scope>
    <source>
        <strain evidence="5">KCTC 52640</strain>
    </source>
</reference>
<dbReference type="InterPro" id="IPR025711">
    <property type="entry name" value="PepSY"/>
</dbReference>
<feature type="signal peptide" evidence="2">
    <location>
        <begin position="1"/>
        <end position="24"/>
    </location>
</feature>
<accession>A0ABV7ETU7</accession>
<dbReference type="RefSeq" id="WP_380691813.1">
    <property type="nucleotide sequence ID" value="NZ_JBHRSS010000010.1"/>
</dbReference>
<protein>
    <submittedName>
        <fullName evidence="4">PepSY domain-containing protein</fullName>
    </submittedName>
</protein>
<dbReference type="Pfam" id="PF13670">
    <property type="entry name" value="PepSY_2"/>
    <property type="match status" value="1"/>
</dbReference>
<feature type="region of interest" description="Disordered" evidence="1">
    <location>
        <begin position="78"/>
        <end position="97"/>
    </location>
</feature>